<dbReference type="RefSeq" id="WP_191304438.1">
    <property type="nucleotide sequence ID" value="NZ_BNAR01000018.1"/>
</dbReference>
<organism evidence="1 2">
    <name type="scientific">Lentzea cavernae</name>
    <dbReference type="NCBI Taxonomy" id="2020703"/>
    <lineage>
        <taxon>Bacteria</taxon>
        <taxon>Bacillati</taxon>
        <taxon>Actinomycetota</taxon>
        <taxon>Actinomycetes</taxon>
        <taxon>Pseudonocardiales</taxon>
        <taxon>Pseudonocardiaceae</taxon>
        <taxon>Lentzea</taxon>
    </lineage>
</organism>
<sequence>MTEEPTSLSSDIIGLHDGRTMVVHLPAACEGQTCCIHNPSTHALDTAPLNWRSDTITMERVCPHGIGHPDPDDLAFKRRTLGKDKAWGFGIHSCDGCCRSVTT</sequence>
<name>A0ABQ3MSF8_9PSEU</name>
<proteinExistence type="predicted"/>
<accession>A0ABQ3MSF8</accession>
<reference evidence="2" key="1">
    <citation type="journal article" date="2019" name="Int. J. Syst. Evol. Microbiol.">
        <title>The Global Catalogue of Microorganisms (GCM) 10K type strain sequencing project: providing services to taxonomists for standard genome sequencing and annotation.</title>
        <authorList>
            <consortium name="The Broad Institute Genomics Platform"/>
            <consortium name="The Broad Institute Genome Sequencing Center for Infectious Disease"/>
            <person name="Wu L."/>
            <person name="Ma J."/>
        </authorList>
    </citation>
    <scope>NUCLEOTIDE SEQUENCE [LARGE SCALE GENOMIC DNA]</scope>
    <source>
        <strain evidence="2">CGMCC 4.7367</strain>
    </source>
</reference>
<protein>
    <submittedName>
        <fullName evidence="1">Uncharacterized protein</fullName>
    </submittedName>
</protein>
<gene>
    <name evidence="1" type="ORF">GCM10017774_78040</name>
</gene>
<dbReference type="EMBL" id="BNAR01000018">
    <property type="protein sequence ID" value="GHH57779.1"/>
    <property type="molecule type" value="Genomic_DNA"/>
</dbReference>
<comment type="caution">
    <text evidence="1">The sequence shown here is derived from an EMBL/GenBank/DDBJ whole genome shotgun (WGS) entry which is preliminary data.</text>
</comment>
<keyword evidence="2" id="KW-1185">Reference proteome</keyword>
<evidence type="ECO:0000313" key="1">
    <source>
        <dbReference type="EMBL" id="GHH57779.1"/>
    </source>
</evidence>
<evidence type="ECO:0000313" key="2">
    <source>
        <dbReference type="Proteomes" id="UP000605568"/>
    </source>
</evidence>
<dbReference type="Proteomes" id="UP000605568">
    <property type="component" value="Unassembled WGS sequence"/>
</dbReference>